<dbReference type="EMBL" id="SWCJ01000029">
    <property type="protein sequence ID" value="TKB49133.1"/>
    <property type="molecule type" value="Genomic_DNA"/>
</dbReference>
<dbReference type="Proteomes" id="UP000305675">
    <property type="component" value="Unassembled WGS sequence"/>
</dbReference>
<dbReference type="AlphaFoldDB" id="A0A4U1BE73"/>
<sequence>MVMGRLLFRFLFLLGVIPSLLFAKSENLSFNFQDVPVRTVLQIIAEHQQLNLVVSDTVTGNLTLKLDNVPWYQALDLVLEIRGLGQKRQGNVLLIATLEELAAQQQSELQHQQEQERLRPLHSRHYAINYAKAREVASLLQGSGGNRLLSERGVVSVDERTNTLLVRDSEATLAELEALIVVLDVPVRQVVIESRMVTVRDNVDSELGIRWGIYGENGSGLLSGSIEGNDSLGSGVTPSIGDRLNVNMPAVSPNASSFAFQVAKLGDELILDLELSALEAEDKGEIIASPRLTTSNQYTAFIEQGEEIPYEESTSSGATSVAFKKAVLSLTVTPRITSDNKVVLDLLVTQDTRGRESSTGEVGINTQRISTQVLANDGETVVLGGIFQKQQLKTVTKVPVLGDIPYAGWLFRNTRDTSIKTELLIFVTPKIMFDSLPVAR</sequence>
<keyword evidence="10" id="KW-1185">Reference proteome</keyword>
<dbReference type="InterPro" id="IPR001775">
    <property type="entry name" value="GspD/PilQ"/>
</dbReference>
<gene>
    <name evidence="9" type="primary">pilQ</name>
    <name evidence="9" type="ORF">FCL42_21150</name>
</gene>
<evidence type="ECO:0000256" key="2">
    <source>
        <dbReference type="ARBA" id="ARBA00022448"/>
    </source>
</evidence>
<comment type="subcellular location">
    <subcellularLocation>
        <location evidence="7">Cell outer membrane</location>
    </subcellularLocation>
    <subcellularLocation>
        <location evidence="1">Membrane</location>
    </subcellularLocation>
</comment>
<dbReference type="InterPro" id="IPR011662">
    <property type="entry name" value="Secretin/TonB_short_N"/>
</dbReference>
<evidence type="ECO:0000256" key="6">
    <source>
        <dbReference type="RuleBase" id="RU004003"/>
    </source>
</evidence>
<dbReference type="NCBIfam" id="TIGR02515">
    <property type="entry name" value="IV_pilus_PilQ"/>
    <property type="match status" value="1"/>
</dbReference>
<proteinExistence type="inferred from homology"/>
<dbReference type="Pfam" id="PF03958">
    <property type="entry name" value="Secretin_N"/>
    <property type="match status" value="1"/>
</dbReference>
<dbReference type="SMART" id="SM00965">
    <property type="entry name" value="STN"/>
    <property type="match status" value="1"/>
</dbReference>
<evidence type="ECO:0000256" key="7">
    <source>
        <dbReference type="RuleBase" id="RU004004"/>
    </source>
</evidence>
<dbReference type="InterPro" id="IPR051808">
    <property type="entry name" value="Type_IV_pilus_biogenesis"/>
</dbReference>
<evidence type="ECO:0000256" key="3">
    <source>
        <dbReference type="ARBA" id="ARBA00022729"/>
    </source>
</evidence>
<dbReference type="PANTHER" id="PTHR30604:SF1">
    <property type="entry name" value="DNA UTILIZATION PROTEIN HOFQ"/>
    <property type="match status" value="1"/>
</dbReference>
<keyword evidence="3" id="KW-0732">Signal</keyword>
<dbReference type="InterPro" id="IPR013355">
    <property type="entry name" value="Pilus_4_PilQ"/>
</dbReference>
<keyword evidence="5" id="KW-0998">Cell outer membrane</keyword>
<accession>A0A4U1BE73</accession>
<feature type="domain" description="Secretin/TonB short N-terminal" evidence="8">
    <location>
        <begin position="50"/>
        <end position="98"/>
    </location>
</feature>
<evidence type="ECO:0000256" key="5">
    <source>
        <dbReference type="ARBA" id="ARBA00023237"/>
    </source>
</evidence>
<keyword evidence="4" id="KW-0472">Membrane</keyword>
<evidence type="ECO:0000259" key="8">
    <source>
        <dbReference type="SMART" id="SM00965"/>
    </source>
</evidence>
<dbReference type="PANTHER" id="PTHR30604">
    <property type="entry name" value="PROTEIN TRANSPORT PROTEIN HOFQ"/>
    <property type="match status" value="1"/>
</dbReference>
<dbReference type="InterPro" id="IPR004846">
    <property type="entry name" value="T2SS/T3SS_dom"/>
</dbReference>
<comment type="caution">
    <text evidence="9">The sequence shown here is derived from an EMBL/GenBank/DDBJ whole genome shotgun (WGS) entry which is preliminary data.</text>
</comment>
<keyword evidence="2 7" id="KW-0813">Transport</keyword>
<reference evidence="9 10" key="1">
    <citation type="submission" date="2019-04" db="EMBL/GenBank/DDBJ databases">
        <authorList>
            <person name="Hwang J.C."/>
        </authorList>
    </citation>
    <scope>NUCLEOTIDE SEQUENCE [LARGE SCALE GENOMIC DNA]</scope>
    <source>
        <strain evidence="9 10">IMCC35002</strain>
    </source>
</reference>
<evidence type="ECO:0000313" key="10">
    <source>
        <dbReference type="Proteomes" id="UP000305675"/>
    </source>
</evidence>
<dbReference type="Gene3D" id="3.30.1370.130">
    <property type="match status" value="1"/>
</dbReference>
<dbReference type="InterPro" id="IPR005644">
    <property type="entry name" value="NolW-like"/>
</dbReference>
<dbReference type="PRINTS" id="PR00811">
    <property type="entry name" value="BCTERIALGSPD"/>
</dbReference>
<dbReference type="Gene3D" id="3.30.1370.120">
    <property type="match status" value="1"/>
</dbReference>
<dbReference type="Pfam" id="PF00263">
    <property type="entry name" value="Secretin"/>
    <property type="match status" value="1"/>
</dbReference>
<dbReference type="GO" id="GO:0009279">
    <property type="term" value="C:cell outer membrane"/>
    <property type="evidence" value="ECO:0007669"/>
    <property type="project" value="UniProtKB-SubCell"/>
</dbReference>
<dbReference type="OrthoDB" id="9775455at2"/>
<dbReference type="GO" id="GO:0009306">
    <property type="term" value="P:protein secretion"/>
    <property type="evidence" value="ECO:0007669"/>
    <property type="project" value="InterPro"/>
</dbReference>
<name>A0A4U1BE73_9GAMM</name>
<dbReference type="InterPro" id="IPR038591">
    <property type="entry name" value="NolW-like_sf"/>
</dbReference>
<protein>
    <submittedName>
        <fullName evidence="9">Type IV pilus secretin PilQ</fullName>
    </submittedName>
</protein>
<evidence type="ECO:0000256" key="1">
    <source>
        <dbReference type="ARBA" id="ARBA00004370"/>
    </source>
</evidence>
<evidence type="ECO:0000256" key="4">
    <source>
        <dbReference type="ARBA" id="ARBA00023136"/>
    </source>
</evidence>
<evidence type="ECO:0000313" key="9">
    <source>
        <dbReference type="EMBL" id="TKB49133.1"/>
    </source>
</evidence>
<organism evidence="9 10">
    <name type="scientific">Ferrimonas aestuarii</name>
    <dbReference type="NCBI Taxonomy" id="2569539"/>
    <lineage>
        <taxon>Bacteria</taxon>
        <taxon>Pseudomonadati</taxon>
        <taxon>Pseudomonadota</taxon>
        <taxon>Gammaproteobacteria</taxon>
        <taxon>Alteromonadales</taxon>
        <taxon>Ferrimonadaceae</taxon>
        <taxon>Ferrimonas</taxon>
    </lineage>
</organism>
<comment type="similarity">
    <text evidence="6">Belongs to the bacterial secretin family.</text>
</comment>